<protein>
    <submittedName>
        <fullName evidence="4">Endonuclease NucS</fullName>
    </submittedName>
</protein>
<evidence type="ECO:0000256" key="1">
    <source>
        <dbReference type="ARBA" id="ARBA00023125"/>
    </source>
</evidence>
<evidence type="ECO:0000313" key="4">
    <source>
        <dbReference type="EMBL" id="MEP0817274.1"/>
    </source>
</evidence>
<feature type="domain" description="DUF7669" evidence="3">
    <location>
        <begin position="7"/>
        <end position="85"/>
    </location>
</feature>
<feature type="domain" description="Endonuclease NucS C-terminal" evidence="2">
    <location>
        <begin position="125"/>
        <end position="224"/>
    </location>
</feature>
<dbReference type="RefSeq" id="WP_190438158.1">
    <property type="nucleotide sequence ID" value="NZ_JAMPKM010000004.1"/>
</dbReference>
<proteinExistence type="predicted"/>
<evidence type="ECO:0000259" key="2">
    <source>
        <dbReference type="Pfam" id="PF01939"/>
    </source>
</evidence>
<dbReference type="Gene3D" id="3.40.1350.10">
    <property type="match status" value="1"/>
</dbReference>
<gene>
    <name evidence="4" type="ORF">NC998_09210</name>
</gene>
<dbReference type="InterPro" id="IPR048301">
    <property type="entry name" value="NucS_C"/>
</dbReference>
<accession>A0ABV0J669</accession>
<evidence type="ECO:0000259" key="3">
    <source>
        <dbReference type="Pfam" id="PF24706"/>
    </source>
</evidence>
<keyword evidence="5" id="KW-1185">Reference proteome</keyword>
<reference evidence="4 5" key="1">
    <citation type="submission" date="2022-04" db="EMBL/GenBank/DDBJ databases">
        <title>Positive selection, recombination, and allopatry shape intraspecific diversity of widespread and dominant cyanobacteria.</title>
        <authorList>
            <person name="Wei J."/>
            <person name="Shu W."/>
            <person name="Hu C."/>
        </authorList>
    </citation>
    <scope>NUCLEOTIDE SEQUENCE [LARGE SCALE GENOMIC DNA]</scope>
    <source>
        <strain evidence="4 5">GB2-A4</strain>
    </source>
</reference>
<keyword evidence="4" id="KW-0540">Nuclease</keyword>
<dbReference type="GO" id="GO:0004519">
    <property type="term" value="F:endonuclease activity"/>
    <property type="evidence" value="ECO:0007669"/>
    <property type="project" value="UniProtKB-KW"/>
</dbReference>
<sequence length="255" mass="29321">MAIYEKSVRRLMRDMVYDFGLQDGQSFVRQQAIDWFSQHYPKIKKGTVTAHLIRLSVNAPSRLHYTPKLGEDDLFFQIDSNHFRLYDSKQDPSPIYSVANGTMLQNAEVVEEGVELGISTEFAYESDLRDYLAKNLQIIEPGLRLYEEEGITGVEFPVGGRFIDILAVDSKNDFVVIELKVSRGYDRVIGQLLRYMAWIQKNQADSEQKIRGVIIARKISEDLMLACSLMQNVKLFEYELALSLKQINPINNEIQ</sequence>
<dbReference type="Pfam" id="PF01939">
    <property type="entry name" value="NucS_C"/>
    <property type="match status" value="1"/>
</dbReference>
<organism evidence="4 5">
    <name type="scientific">Trichocoleus desertorum GB2-A4</name>
    <dbReference type="NCBI Taxonomy" id="2933944"/>
    <lineage>
        <taxon>Bacteria</taxon>
        <taxon>Bacillati</taxon>
        <taxon>Cyanobacteriota</taxon>
        <taxon>Cyanophyceae</taxon>
        <taxon>Leptolyngbyales</taxon>
        <taxon>Trichocoleusaceae</taxon>
        <taxon>Trichocoleus</taxon>
    </lineage>
</organism>
<keyword evidence="4" id="KW-0255">Endonuclease</keyword>
<name>A0ABV0J669_9CYAN</name>
<dbReference type="PANTHER" id="PTHR38814">
    <property type="entry name" value="ENDONUCLEASE NUCS"/>
    <property type="match status" value="1"/>
</dbReference>
<dbReference type="EMBL" id="JAMPKM010000004">
    <property type="protein sequence ID" value="MEP0817274.1"/>
    <property type="molecule type" value="Genomic_DNA"/>
</dbReference>
<evidence type="ECO:0000313" key="5">
    <source>
        <dbReference type="Proteomes" id="UP001464891"/>
    </source>
</evidence>
<keyword evidence="4" id="KW-0378">Hydrolase</keyword>
<keyword evidence="1" id="KW-0238">DNA-binding</keyword>
<dbReference type="PANTHER" id="PTHR38814:SF1">
    <property type="entry name" value="ENDONUCLEASE NUCS"/>
    <property type="match status" value="1"/>
</dbReference>
<dbReference type="CDD" id="cd22341">
    <property type="entry name" value="NucS-like"/>
    <property type="match status" value="1"/>
</dbReference>
<dbReference type="Proteomes" id="UP001464891">
    <property type="component" value="Unassembled WGS sequence"/>
</dbReference>
<dbReference type="Pfam" id="PF24706">
    <property type="entry name" value="DUF7669"/>
    <property type="match status" value="1"/>
</dbReference>
<comment type="caution">
    <text evidence="4">The sequence shown here is derived from an EMBL/GenBank/DDBJ whole genome shotgun (WGS) entry which is preliminary data.</text>
</comment>
<dbReference type="InterPro" id="IPR002793">
    <property type="entry name" value="Endonuclease_NucS"/>
</dbReference>
<dbReference type="InterPro" id="IPR011856">
    <property type="entry name" value="tRNA_endonuc-like_dom_sf"/>
</dbReference>
<dbReference type="InterPro" id="IPR056086">
    <property type="entry name" value="DUF7669"/>
</dbReference>